<name>A0ABM3NIP7_ACIJB</name>
<evidence type="ECO:0000313" key="2">
    <source>
        <dbReference type="Proteomes" id="UP001652583"/>
    </source>
</evidence>
<accession>A0ABM3NIP7</accession>
<dbReference type="GeneID" id="128311800"/>
<proteinExistence type="predicted"/>
<feature type="region of interest" description="Disordered" evidence="1">
    <location>
        <begin position="1"/>
        <end position="90"/>
    </location>
</feature>
<dbReference type="Proteomes" id="UP001652583">
    <property type="component" value="Chromosome D1"/>
</dbReference>
<organism evidence="2 3">
    <name type="scientific">Acinonyx jubatus</name>
    <name type="common">Cheetah</name>
    <dbReference type="NCBI Taxonomy" id="32536"/>
    <lineage>
        <taxon>Eukaryota</taxon>
        <taxon>Metazoa</taxon>
        <taxon>Chordata</taxon>
        <taxon>Craniata</taxon>
        <taxon>Vertebrata</taxon>
        <taxon>Euteleostomi</taxon>
        <taxon>Mammalia</taxon>
        <taxon>Eutheria</taxon>
        <taxon>Laurasiatheria</taxon>
        <taxon>Carnivora</taxon>
        <taxon>Feliformia</taxon>
        <taxon>Felidae</taxon>
        <taxon>Felinae</taxon>
        <taxon>Acinonyx</taxon>
    </lineage>
</organism>
<protein>
    <submittedName>
        <fullName evidence="3">Basic proline-rich protein-like isoform X2</fullName>
    </submittedName>
</protein>
<evidence type="ECO:0000256" key="1">
    <source>
        <dbReference type="SAM" id="MobiDB-lite"/>
    </source>
</evidence>
<sequence length="141" mass="14159">MAVAAKPPALPTAARRSARPRPGRQLTGPGRGGAPLRPRPRPGPARLGRREPLDTGHVPAGAARNLQPRGGGKGSAPGAPPHPPPPRTAPFCCVAGGSQVESICVWEPRVGAGTPVPPPLSVAPAGVSPPGCKPLHAVDEL</sequence>
<gene>
    <name evidence="3" type="primary">LOC128311800</name>
</gene>
<evidence type="ECO:0000313" key="3">
    <source>
        <dbReference type="RefSeq" id="XP_053059300.1"/>
    </source>
</evidence>
<feature type="compositionally biased region" description="Pro residues" evidence="1">
    <location>
        <begin position="78"/>
        <end position="88"/>
    </location>
</feature>
<dbReference type="RefSeq" id="XP_053059300.1">
    <property type="nucleotide sequence ID" value="XM_053203325.1"/>
</dbReference>
<keyword evidence="2" id="KW-1185">Reference proteome</keyword>
<reference evidence="3" key="1">
    <citation type="submission" date="2025-08" db="UniProtKB">
        <authorList>
            <consortium name="RefSeq"/>
        </authorList>
    </citation>
    <scope>IDENTIFICATION</scope>
    <source>
        <tissue evidence="3">Blood</tissue>
    </source>
</reference>